<evidence type="ECO:0000256" key="1">
    <source>
        <dbReference type="ARBA" id="ARBA00004370"/>
    </source>
</evidence>
<feature type="domain" description="G-protein coupled receptors family 1 profile" evidence="8">
    <location>
        <begin position="38"/>
        <end position="309"/>
    </location>
</feature>
<name>A0A8S1BV85_9INSE</name>
<feature type="transmembrane region" description="Helical" evidence="7">
    <location>
        <begin position="99"/>
        <end position="121"/>
    </location>
</feature>
<dbReference type="SUPFAM" id="SSF81321">
    <property type="entry name" value="Family A G protein-coupled receptor-like"/>
    <property type="match status" value="1"/>
</dbReference>
<evidence type="ECO:0000256" key="7">
    <source>
        <dbReference type="SAM" id="Phobius"/>
    </source>
</evidence>
<organism evidence="9 10">
    <name type="scientific">Cloeon dipterum</name>
    <dbReference type="NCBI Taxonomy" id="197152"/>
    <lineage>
        <taxon>Eukaryota</taxon>
        <taxon>Metazoa</taxon>
        <taxon>Ecdysozoa</taxon>
        <taxon>Arthropoda</taxon>
        <taxon>Hexapoda</taxon>
        <taxon>Insecta</taxon>
        <taxon>Pterygota</taxon>
        <taxon>Palaeoptera</taxon>
        <taxon>Ephemeroptera</taxon>
        <taxon>Pisciforma</taxon>
        <taxon>Baetidae</taxon>
        <taxon>Cloeon</taxon>
    </lineage>
</organism>
<dbReference type="EMBL" id="CADEPI010000010">
    <property type="protein sequence ID" value="CAB3362848.1"/>
    <property type="molecule type" value="Genomic_DNA"/>
</dbReference>
<evidence type="ECO:0000313" key="10">
    <source>
        <dbReference type="Proteomes" id="UP000494165"/>
    </source>
</evidence>
<dbReference type="Pfam" id="PF00001">
    <property type="entry name" value="7tm_1"/>
    <property type="match status" value="1"/>
</dbReference>
<feature type="region of interest" description="Disordered" evidence="6">
    <location>
        <begin position="228"/>
        <end position="272"/>
    </location>
</feature>
<dbReference type="AlphaFoldDB" id="A0A8S1BV85"/>
<dbReference type="PROSITE" id="PS50262">
    <property type="entry name" value="G_PROTEIN_RECEP_F1_2"/>
    <property type="match status" value="1"/>
</dbReference>
<keyword evidence="3 7" id="KW-0812">Transmembrane</keyword>
<dbReference type="Proteomes" id="UP000494165">
    <property type="component" value="Unassembled WGS sequence"/>
</dbReference>
<dbReference type="PRINTS" id="PR00237">
    <property type="entry name" value="GPCRRHODOPSN"/>
</dbReference>
<comment type="similarity">
    <text evidence="2">Belongs to the G-protein coupled receptor 1 family.</text>
</comment>
<feature type="transmembrane region" description="Helical" evidence="7">
    <location>
        <begin position="141"/>
        <end position="164"/>
    </location>
</feature>
<evidence type="ECO:0000256" key="3">
    <source>
        <dbReference type="ARBA" id="ARBA00022692"/>
    </source>
</evidence>
<sequence length="309" mass="34290">MSTTKDHPDVSLCDRLIDFFDLLHIYFIPSIVLVGVLCNMLNLVVFKSTYLRRRSSSYYLAALSLSDACFLVTLGLIWVGDTFEVDTFNKNGWCQSVVYLSTTSSFLSVWLTVGFTAERFVAVRYPLLKSHICTVAKAKMVVLGLVLVSLLLNSYGIFTAGVVLRSNGLESCDVKPHFRDVMKVITVADSVMTLIIPSVLIGVMNTVILHCLIKFRNQFKLGVVENDESSPSNSIPMANLQGTSRPQNLTSNTADNLRHTSTNLSGPPKDCQNLVRPSPHSILVTKTQRSVTKMLLLTSTIFLVFNMPR</sequence>
<feature type="transmembrane region" description="Helical" evidence="7">
    <location>
        <begin position="58"/>
        <end position="79"/>
    </location>
</feature>
<dbReference type="GO" id="GO:0016020">
    <property type="term" value="C:membrane"/>
    <property type="evidence" value="ECO:0007669"/>
    <property type="project" value="UniProtKB-SubCell"/>
</dbReference>
<evidence type="ECO:0000256" key="2">
    <source>
        <dbReference type="ARBA" id="ARBA00010663"/>
    </source>
</evidence>
<comment type="subcellular location">
    <subcellularLocation>
        <location evidence="1">Membrane</location>
    </subcellularLocation>
</comment>
<comment type="caution">
    <text evidence="9">The sequence shown here is derived from an EMBL/GenBank/DDBJ whole genome shotgun (WGS) entry which is preliminary data.</text>
</comment>
<dbReference type="InterPro" id="IPR000276">
    <property type="entry name" value="GPCR_Rhodpsn"/>
</dbReference>
<dbReference type="InterPro" id="IPR052954">
    <property type="entry name" value="GPCR-Ligand_Int"/>
</dbReference>
<keyword evidence="4 7" id="KW-1133">Transmembrane helix</keyword>
<evidence type="ECO:0000313" key="9">
    <source>
        <dbReference type="EMBL" id="CAB3362848.1"/>
    </source>
</evidence>
<protein>
    <recommendedName>
        <fullName evidence="8">G-protein coupled receptors family 1 profile domain-containing protein</fullName>
    </recommendedName>
</protein>
<feature type="transmembrane region" description="Helical" evidence="7">
    <location>
        <begin position="184"/>
        <end position="213"/>
    </location>
</feature>
<gene>
    <name evidence="9" type="ORF">CLODIP_2_CD15510</name>
</gene>
<reference evidence="9 10" key="1">
    <citation type="submission" date="2020-04" db="EMBL/GenBank/DDBJ databases">
        <authorList>
            <person name="Alioto T."/>
            <person name="Alioto T."/>
            <person name="Gomez Garrido J."/>
        </authorList>
    </citation>
    <scope>NUCLEOTIDE SEQUENCE [LARGE SCALE GENOMIC DNA]</scope>
</reference>
<feature type="transmembrane region" description="Helical" evidence="7">
    <location>
        <begin position="25"/>
        <end position="46"/>
    </location>
</feature>
<evidence type="ECO:0000256" key="6">
    <source>
        <dbReference type="SAM" id="MobiDB-lite"/>
    </source>
</evidence>
<proteinExistence type="inferred from homology"/>
<accession>A0A8S1BV85</accession>
<dbReference type="Gene3D" id="1.20.1070.10">
    <property type="entry name" value="Rhodopsin 7-helix transmembrane proteins"/>
    <property type="match status" value="1"/>
</dbReference>
<keyword evidence="10" id="KW-1185">Reference proteome</keyword>
<dbReference type="PANTHER" id="PTHR46641:SF25">
    <property type="entry name" value="CNMAMIDE RECEPTOR-RELATED"/>
    <property type="match status" value="1"/>
</dbReference>
<evidence type="ECO:0000259" key="8">
    <source>
        <dbReference type="PROSITE" id="PS50262"/>
    </source>
</evidence>
<evidence type="ECO:0000256" key="5">
    <source>
        <dbReference type="ARBA" id="ARBA00023136"/>
    </source>
</evidence>
<feature type="compositionally biased region" description="Polar residues" evidence="6">
    <location>
        <begin position="229"/>
        <end position="265"/>
    </location>
</feature>
<dbReference type="OrthoDB" id="9990906at2759"/>
<dbReference type="GO" id="GO:0004930">
    <property type="term" value="F:G protein-coupled receptor activity"/>
    <property type="evidence" value="ECO:0007669"/>
    <property type="project" value="InterPro"/>
</dbReference>
<dbReference type="PANTHER" id="PTHR46641">
    <property type="entry name" value="FMRFAMIDE RECEPTOR-RELATED"/>
    <property type="match status" value="1"/>
</dbReference>
<dbReference type="InterPro" id="IPR017452">
    <property type="entry name" value="GPCR_Rhodpsn_7TM"/>
</dbReference>
<evidence type="ECO:0000256" key="4">
    <source>
        <dbReference type="ARBA" id="ARBA00022989"/>
    </source>
</evidence>
<keyword evidence="5 7" id="KW-0472">Membrane</keyword>